<sequence>MFSILRHANSIKYLKSGSCLFTVCILLPLQAYAVTPDYDGLIMEARAGNRAPLLQYLQAQEQQTSLTANQVADWLQVSEWTDNNKETLRVWQRYHDQIAIPSRGQIAAARAFRNEKKWNESLAVWESVLREEPDNADARTGWIMTLADSRRNEQAITEATRWAQSEPGPDRDALVAYVYHAQGKNWDALLAASRAETEAPQNKNSQDTLVAALSANRVAGPALDMSENLADADPMKRRLELDAAAEIVRAAFTPARNEEERFIVADKALARYDQLLAAWKNNPDAQSDVRRARIDRIGALVVRKRNAQAIAEYESLMADGGNVPSYAKRWVATAWLDEEQPAKAEEMLMSIYYPHGPVAVTPLSADDHQDLFFAHLDNENFDAAKRQVDELIKDSPYLRRVYGSPTPQPNDTWLLGQTLLTQYEVASNDLPAAEKHSERLARTGSGNQGLRITYASVLEARGLARKAEQELKIAEVIEPSNMELERQQAYVALDLQEWKQADELTDDVIARSPDDTSTLRLARMRDIHKKSELRLSGSQGIASDSPVSGEHDFILNSAIYSPPINDNWRLFTGFNFATGEFEEGKGISRDLAAGAEWTSRNYWAEMEISGRNYGDGQKIGGRLSGWHDFSDNWRIGGNVERLARSTPLRALRNGVSSNGGDGYIRWYQNERREYQLSFAASHFSDGNDRIEYGLSGKERLWTTPHFTLDFTPGIGGSTNSKEDVPYYNPKSDFAVVPALSADHILYRHYDTVWSQQVTGAVGSYWQQNQGSGVITQLGYGQRIQWNNVVDGGVMLTWDKRPYDGKRERNISLAFDLNVRF</sequence>
<dbReference type="NCBIfam" id="NF007468">
    <property type="entry name" value="PRK10049.1"/>
    <property type="match status" value="1"/>
</dbReference>
<name>A0ABX0VH95_9ENTR</name>
<dbReference type="RefSeq" id="WP_167606651.1">
    <property type="nucleotide sequence ID" value="NZ_SOYS01000001.1"/>
</dbReference>
<keyword evidence="3" id="KW-1185">Reference proteome</keyword>
<dbReference type="InterPro" id="IPR049003">
    <property type="entry name" value="PgaA_barrel"/>
</dbReference>
<dbReference type="Pfam" id="PF21197">
    <property type="entry name" value="PgaA_barrel"/>
    <property type="match status" value="1"/>
</dbReference>
<reference evidence="2 3" key="1">
    <citation type="journal article" date="2020" name="Microorganisms">
        <title>Polyphasic Characterisation of Cedecea colo sp. nov., a New Enteric Bacterium Isolated from the Koala Hindgut.</title>
        <authorList>
            <person name="Boath J.M."/>
            <person name="Dakhal S."/>
            <person name="Van T.T.H."/>
            <person name="Moore R.J."/>
            <person name="Dekiwadia C."/>
            <person name="Macreadie I.G."/>
        </authorList>
    </citation>
    <scope>NUCLEOTIDE SEQUENCE [LARGE SCALE GENOMIC DNA]</scope>
    <source>
        <strain evidence="2 3">ZA</strain>
    </source>
</reference>
<organism evidence="2 3">
    <name type="scientific">Cedecea colo</name>
    <dbReference type="NCBI Taxonomy" id="2552946"/>
    <lineage>
        <taxon>Bacteria</taxon>
        <taxon>Pseudomonadati</taxon>
        <taxon>Pseudomonadota</taxon>
        <taxon>Gammaproteobacteria</taxon>
        <taxon>Enterobacterales</taxon>
        <taxon>Enterobacteriaceae</taxon>
        <taxon>Cedecea</taxon>
    </lineage>
</organism>
<proteinExistence type="predicted"/>
<comment type="caution">
    <text evidence="2">The sequence shown here is derived from an EMBL/GenBank/DDBJ whole genome shotgun (WGS) entry which is preliminary data.</text>
</comment>
<dbReference type="EMBL" id="SOYS01000001">
    <property type="protein sequence ID" value="NIY46473.1"/>
    <property type="molecule type" value="Genomic_DNA"/>
</dbReference>
<dbReference type="SUPFAM" id="SSF48452">
    <property type="entry name" value="TPR-like"/>
    <property type="match status" value="1"/>
</dbReference>
<feature type="domain" description="PgaA membrane beta barrel" evidence="1">
    <location>
        <begin position="527"/>
        <end position="820"/>
    </location>
</feature>
<dbReference type="InterPro" id="IPR011990">
    <property type="entry name" value="TPR-like_helical_dom_sf"/>
</dbReference>
<dbReference type="InterPro" id="IPR023870">
    <property type="entry name" value="PGA_export_porin_PgaA"/>
</dbReference>
<evidence type="ECO:0000259" key="1">
    <source>
        <dbReference type="Pfam" id="PF21197"/>
    </source>
</evidence>
<evidence type="ECO:0000313" key="2">
    <source>
        <dbReference type="EMBL" id="NIY46473.1"/>
    </source>
</evidence>
<dbReference type="Proteomes" id="UP000697927">
    <property type="component" value="Unassembled WGS sequence"/>
</dbReference>
<dbReference type="Gene3D" id="1.25.40.10">
    <property type="entry name" value="Tetratricopeptide repeat domain"/>
    <property type="match status" value="2"/>
</dbReference>
<accession>A0ABX0VH95</accession>
<protein>
    <submittedName>
        <fullName evidence="2">Poly-beta-1,6 N-acetyl-D-glucosamine export porin PgaA</fullName>
    </submittedName>
</protein>
<dbReference type="NCBIfam" id="TIGR03939">
    <property type="entry name" value="PGA_TPR_OMP"/>
    <property type="match status" value="1"/>
</dbReference>
<evidence type="ECO:0000313" key="3">
    <source>
        <dbReference type="Proteomes" id="UP000697927"/>
    </source>
</evidence>
<gene>
    <name evidence="2" type="primary">pgaA</name>
    <name evidence="2" type="ORF">E2L00_02765</name>
</gene>